<dbReference type="Gene3D" id="3.30.200.20">
    <property type="entry name" value="Phosphorylase Kinase, domain 1"/>
    <property type="match status" value="1"/>
</dbReference>
<keyword evidence="19" id="KW-0325">Glycoprotein</keyword>
<dbReference type="PANTHER" id="PTHR27000:SF733">
    <property type="entry name" value="PROTEIN KINASE DOMAIN-CONTAINING PROTEIN"/>
    <property type="match status" value="1"/>
</dbReference>
<keyword evidence="11 24" id="KW-0732">Signal</keyword>
<evidence type="ECO:0000256" key="11">
    <source>
        <dbReference type="ARBA" id="ARBA00022729"/>
    </source>
</evidence>
<dbReference type="AlphaFoldDB" id="A0AAF0WK23"/>
<evidence type="ECO:0000256" key="10">
    <source>
        <dbReference type="ARBA" id="ARBA00022692"/>
    </source>
</evidence>
<accession>A0AAF0WK23</accession>
<evidence type="ECO:0000256" key="6">
    <source>
        <dbReference type="ARBA" id="ARBA00022527"/>
    </source>
</evidence>
<feature type="binding site" evidence="22">
    <location>
        <position position="740"/>
    </location>
    <ligand>
        <name>ATP</name>
        <dbReference type="ChEBI" id="CHEBI:30616"/>
    </ligand>
</feature>
<dbReference type="KEGG" id="dcr:108207919"/>
<keyword evidence="27" id="KW-1185">Reference proteome</keyword>
<evidence type="ECO:0000256" key="24">
    <source>
        <dbReference type="SAM" id="SignalP"/>
    </source>
</evidence>
<dbReference type="EC" id="2.7.11.1" evidence="4"/>
<dbReference type="GO" id="GO:0006952">
    <property type="term" value="P:defense response"/>
    <property type="evidence" value="ECO:0007669"/>
    <property type="project" value="UniProtKB-ARBA"/>
</dbReference>
<evidence type="ECO:0000256" key="21">
    <source>
        <dbReference type="ARBA" id="ARBA00048679"/>
    </source>
</evidence>
<dbReference type="PROSITE" id="PS50011">
    <property type="entry name" value="PROTEIN_KINASE_DOM"/>
    <property type="match status" value="1"/>
</dbReference>
<dbReference type="InterPro" id="IPR017441">
    <property type="entry name" value="Protein_kinase_ATP_BS"/>
</dbReference>
<comment type="catalytic activity">
    <reaction evidence="20">
        <text>L-threonyl-[protein] + ATP = O-phospho-L-threonyl-[protein] + ADP + H(+)</text>
        <dbReference type="Rhea" id="RHEA:46608"/>
        <dbReference type="Rhea" id="RHEA-COMP:11060"/>
        <dbReference type="Rhea" id="RHEA-COMP:11605"/>
        <dbReference type="ChEBI" id="CHEBI:15378"/>
        <dbReference type="ChEBI" id="CHEBI:30013"/>
        <dbReference type="ChEBI" id="CHEBI:30616"/>
        <dbReference type="ChEBI" id="CHEBI:61977"/>
        <dbReference type="ChEBI" id="CHEBI:456216"/>
        <dbReference type="EC" id="2.7.11.1"/>
    </reaction>
</comment>
<keyword evidence="9" id="KW-0808">Transferase</keyword>
<dbReference type="Proteomes" id="UP000077755">
    <property type="component" value="Chromosome 2"/>
</dbReference>
<dbReference type="PROSITE" id="PS51450">
    <property type="entry name" value="LRR"/>
    <property type="match status" value="1"/>
</dbReference>
<reference evidence="26" key="2">
    <citation type="submission" date="2022-03" db="EMBL/GenBank/DDBJ databases">
        <title>Draft title - Genomic analysis of global carrot germplasm unveils the trajectory of domestication and the origin of high carotenoid orange carrot.</title>
        <authorList>
            <person name="Iorizzo M."/>
            <person name="Ellison S."/>
            <person name="Senalik D."/>
            <person name="Macko-Podgorni A."/>
            <person name="Grzebelus D."/>
            <person name="Bostan H."/>
            <person name="Rolling W."/>
            <person name="Curaba J."/>
            <person name="Simon P."/>
        </authorList>
    </citation>
    <scope>NUCLEOTIDE SEQUENCE</scope>
    <source>
        <tissue evidence="26">Leaf</tissue>
    </source>
</reference>
<dbReference type="GO" id="GO:0051707">
    <property type="term" value="P:response to other organism"/>
    <property type="evidence" value="ECO:0007669"/>
    <property type="project" value="UniProtKB-ARBA"/>
</dbReference>
<dbReference type="SUPFAM" id="SSF52058">
    <property type="entry name" value="L domain-like"/>
    <property type="match status" value="2"/>
</dbReference>
<dbReference type="FunFam" id="1.10.510.10:FF:000358">
    <property type="entry name" value="Putative leucine-rich repeat receptor-like serine/threonine-protein kinase"/>
    <property type="match status" value="1"/>
</dbReference>
<dbReference type="GO" id="GO:0005524">
    <property type="term" value="F:ATP binding"/>
    <property type="evidence" value="ECO:0007669"/>
    <property type="project" value="UniProtKB-UniRule"/>
</dbReference>
<gene>
    <name evidence="26" type="ORF">DCAR_0209222</name>
</gene>
<evidence type="ECO:0000256" key="7">
    <source>
        <dbReference type="ARBA" id="ARBA00022553"/>
    </source>
</evidence>
<feature type="transmembrane region" description="Helical" evidence="23">
    <location>
        <begin position="655"/>
        <end position="676"/>
    </location>
</feature>
<evidence type="ECO:0000256" key="15">
    <source>
        <dbReference type="ARBA" id="ARBA00022840"/>
    </source>
</evidence>
<evidence type="ECO:0000256" key="19">
    <source>
        <dbReference type="ARBA" id="ARBA00023180"/>
    </source>
</evidence>
<keyword evidence="14" id="KW-0418">Kinase</keyword>
<feature type="domain" description="Protein kinase" evidence="25">
    <location>
        <begin position="711"/>
        <end position="1021"/>
    </location>
</feature>
<keyword evidence="12" id="KW-0677">Repeat</keyword>
<dbReference type="EMBL" id="CP093344">
    <property type="protein sequence ID" value="WOG89981.1"/>
    <property type="molecule type" value="Genomic_DNA"/>
</dbReference>
<keyword evidence="7" id="KW-0597">Phosphoprotein</keyword>
<dbReference type="PANTHER" id="PTHR27000">
    <property type="entry name" value="LEUCINE-RICH REPEAT RECEPTOR-LIKE PROTEIN KINASE FAMILY PROTEIN-RELATED"/>
    <property type="match status" value="1"/>
</dbReference>
<evidence type="ECO:0000259" key="25">
    <source>
        <dbReference type="PROSITE" id="PS50011"/>
    </source>
</evidence>
<dbReference type="Pfam" id="PF00069">
    <property type="entry name" value="Pkinase"/>
    <property type="match status" value="1"/>
</dbReference>
<keyword evidence="6" id="KW-0723">Serine/threonine-protein kinase</keyword>
<keyword evidence="10 23" id="KW-0812">Transmembrane</keyword>
<dbReference type="GO" id="GO:0005886">
    <property type="term" value="C:plasma membrane"/>
    <property type="evidence" value="ECO:0007669"/>
    <property type="project" value="UniProtKB-SubCell"/>
</dbReference>
<evidence type="ECO:0000256" key="18">
    <source>
        <dbReference type="ARBA" id="ARBA00023170"/>
    </source>
</evidence>
<evidence type="ECO:0000313" key="26">
    <source>
        <dbReference type="EMBL" id="WOG89981.1"/>
    </source>
</evidence>
<name>A0AAF0WK23_DAUCS</name>
<comment type="catalytic activity">
    <reaction evidence="21">
        <text>L-seryl-[protein] + ATP = O-phospho-L-seryl-[protein] + ADP + H(+)</text>
        <dbReference type="Rhea" id="RHEA:17989"/>
        <dbReference type="Rhea" id="RHEA-COMP:9863"/>
        <dbReference type="Rhea" id="RHEA-COMP:11604"/>
        <dbReference type="ChEBI" id="CHEBI:15378"/>
        <dbReference type="ChEBI" id="CHEBI:29999"/>
        <dbReference type="ChEBI" id="CHEBI:30616"/>
        <dbReference type="ChEBI" id="CHEBI:83421"/>
        <dbReference type="ChEBI" id="CHEBI:456216"/>
        <dbReference type="EC" id="2.7.11.1"/>
    </reaction>
</comment>
<dbReference type="CDD" id="cd14066">
    <property type="entry name" value="STKc_IRAK"/>
    <property type="match status" value="1"/>
</dbReference>
<keyword evidence="8" id="KW-0433">Leucine-rich repeat</keyword>
<keyword evidence="17 23" id="KW-0472">Membrane</keyword>
<sequence length="1029" mass="113697">MSSSFLQFLLLALLFSATSIISKTRTACAYSDNITDQQALLSFKASITNNSVGILDSWNHSIHFCLWKGITCSHRRQRVTAIDLSSQQLDGTLSPHIGNLSFLRAIYLDRNNFRGSIPPEFGKLFRLRYLHLGSNFLQGEFPVNLSHCSDIRNISIEENNLEGKLPTEFMSWSRLQVFIARKNHFTGSIPSSIGNMSSLVLLDLGSNSLTGSIPLEVSRLLNLKILRLSVNNLSGMVPLPLYNISTLSSVSLTQNELRGRLPADLGSTLPNLQNFLAGENRFSGPFPPSIANASQLVRFEIAYNYINGPLPTNLGSLLSLQWLNLGHNQLRHNQPSDGLSFLDSLVNSTHLKYLGLFENGLSGELPSSIANLSTTIDQLDFFTNKIYGSIPQSIGNLINMTRLSLDQNMLTGWIPESICKLSMLGTLRLGDNNISGVIPTCISNISGLLILSFKNNILHGSIPTTLYNISSLQGLSLSSNHLSGVIPELIIGLSSLNLGLHLHQNLLTGPLPSNIGRLTHLIELRLSDNKFMGEIPSSLGDCVMLEGLDMKGNHFQGRIPSSFKNLKSLAFLDLSANNMSGNIPRFLGELNLLRYLNLSHNKLGGPVPKNGVFSNVSIFSIVGNNQLCGGIQALQLPVCPANVSESKKKQFPLKMIPLIVILPLAILLACLALLGYRHRKSTRMNAHVLVLPDDHYPRLSYQDLLLATNEFSAKNLLGEGRFGSVYKGYFESLQQYFAVKVLNIEAHGAYKSFLAECETLRNLRHRNLIKIITTCSSIDFVGKDFKAIVFDFMKNGSLEDWLHPIPSQQRNEKNLTLLQRLNIAIDVASAVDYLHHRGPARIIHCDLKPSNILLDDEFVARVGDFGLARYFLSTTGDINYAHTSSTSVRGTVGYVPPEYGMGGEISAEGDVYSYGILLLEMFSGERPTSSRILEENANNLHDYVRKALPHNVVEIVDPRIMLGQEDDDTMKNKSVGNTCELSSTMKDCLALILEVGIVCSVERPSERIDINVALKKLHVAREKLLLHKE</sequence>
<dbReference type="Gene3D" id="3.80.10.10">
    <property type="entry name" value="Ribonuclease Inhibitor"/>
    <property type="match status" value="4"/>
</dbReference>
<feature type="chain" id="PRO_5041961548" description="non-specific serine/threonine protein kinase" evidence="24">
    <location>
        <begin position="21"/>
        <end position="1029"/>
    </location>
</feature>
<dbReference type="FunFam" id="3.80.10.10:FF:000233">
    <property type="entry name" value="Leucine-rich repeat receptor-like protein kinase TDR"/>
    <property type="match status" value="1"/>
</dbReference>
<evidence type="ECO:0000256" key="13">
    <source>
        <dbReference type="ARBA" id="ARBA00022741"/>
    </source>
</evidence>
<comment type="subcellular location">
    <subcellularLocation>
        <location evidence="1">Cell membrane</location>
        <topology evidence="1">Single-pass membrane protein</topology>
    </subcellularLocation>
    <subcellularLocation>
        <location evidence="2">Membrane</location>
        <topology evidence="2">Single-pass type I membrane protein</topology>
    </subcellularLocation>
</comment>
<evidence type="ECO:0000256" key="9">
    <source>
        <dbReference type="ARBA" id="ARBA00022679"/>
    </source>
</evidence>
<dbReference type="FunFam" id="3.30.200.20:FF:000432">
    <property type="entry name" value="LRR receptor-like serine/threonine-protein kinase EFR"/>
    <property type="match status" value="1"/>
</dbReference>
<keyword evidence="13 22" id="KW-0547">Nucleotide-binding</keyword>
<dbReference type="Gene3D" id="1.10.510.10">
    <property type="entry name" value="Transferase(Phosphotransferase) domain 1"/>
    <property type="match status" value="1"/>
</dbReference>
<dbReference type="InterPro" id="IPR000719">
    <property type="entry name" value="Prot_kinase_dom"/>
</dbReference>
<dbReference type="Pfam" id="PF08263">
    <property type="entry name" value="LRRNT_2"/>
    <property type="match status" value="1"/>
</dbReference>
<keyword evidence="16 23" id="KW-1133">Transmembrane helix</keyword>
<dbReference type="SMART" id="SM00220">
    <property type="entry name" value="S_TKc"/>
    <property type="match status" value="1"/>
</dbReference>
<dbReference type="PROSITE" id="PS00107">
    <property type="entry name" value="PROTEIN_KINASE_ATP"/>
    <property type="match status" value="1"/>
</dbReference>
<dbReference type="SMART" id="SM00369">
    <property type="entry name" value="LRR_TYP"/>
    <property type="match status" value="8"/>
</dbReference>
<evidence type="ECO:0000256" key="23">
    <source>
        <dbReference type="SAM" id="Phobius"/>
    </source>
</evidence>
<dbReference type="InterPro" id="IPR003591">
    <property type="entry name" value="Leu-rich_rpt_typical-subtyp"/>
</dbReference>
<evidence type="ECO:0000256" key="1">
    <source>
        <dbReference type="ARBA" id="ARBA00004162"/>
    </source>
</evidence>
<keyword evidence="15 22" id="KW-0067">ATP-binding</keyword>
<dbReference type="FunFam" id="3.80.10.10:FF:000288">
    <property type="entry name" value="LRR receptor-like serine/threonine-protein kinase EFR"/>
    <property type="match status" value="1"/>
</dbReference>
<organism evidence="26 27">
    <name type="scientific">Daucus carota subsp. sativus</name>
    <name type="common">Carrot</name>
    <dbReference type="NCBI Taxonomy" id="79200"/>
    <lineage>
        <taxon>Eukaryota</taxon>
        <taxon>Viridiplantae</taxon>
        <taxon>Streptophyta</taxon>
        <taxon>Embryophyta</taxon>
        <taxon>Tracheophyta</taxon>
        <taxon>Spermatophyta</taxon>
        <taxon>Magnoliopsida</taxon>
        <taxon>eudicotyledons</taxon>
        <taxon>Gunneridae</taxon>
        <taxon>Pentapetalae</taxon>
        <taxon>asterids</taxon>
        <taxon>campanulids</taxon>
        <taxon>Apiales</taxon>
        <taxon>Apiaceae</taxon>
        <taxon>Apioideae</taxon>
        <taxon>Scandiceae</taxon>
        <taxon>Daucinae</taxon>
        <taxon>Daucus</taxon>
        <taxon>Daucus sect. Daucus</taxon>
    </lineage>
</organism>
<protein>
    <recommendedName>
        <fullName evidence="4">non-specific serine/threonine protein kinase</fullName>
        <ecNumber evidence="4">2.7.11.1</ecNumber>
    </recommendedName>
</protein>
<evidence type="ECO:0000256" key="16">
    <source>
        <dbReference type="ARBA" id="ARBA00022989"/>
    </source>
</evidence>
<dbReference type="GO" id="GO:0004674">
    <property type="term" value="F:protein serine/threonine kinase activity"/>
    <property type="evidence" value="ECO:0007669"/>
    <property type="project" value="UniProtKB-KW"/>
</dbReference>
<dbReference type="GO" id="GO:0009791">
    <property type="term" value="P:post-embryonic development"/>
    <property type="evidence" value="ECO:0007669"/>
    <property type="project" value="UniProtKB-ARBA"/>
</dbReference>
<evidence type="ECO:0000256" key="22">
    <source>
        <dbReference type="PROSITE-ProRule" id="PRU10141"/>
    </source>
</evidence>
<reference evidence="26" key="1">
    <citation type="journal article" date="2016" name="Nat. Genet.">
        <title>A high-quality carrot genome assembly provides new insights into carotenoid accumulation and asterid genome evolution.</title>
        <authorList>
            <person name="Iorizzo M."/>
            <person name="Ellison S."/>
            <person name="Senalik D."/>
            <person name="Zeng P."/>
            <person name="Satapoomin P."/>
            <person name="Huang J."/>
            <person name="Bowman M."/>
            <person name="Iovene M."/>
            <person name="Sanseverino W."/>
            <person name="Cavagnaro P."/>
            <person name="Yildiz M."/>
            <person name="Macko-Podgorni A."/>
            <person name="Moranska E."/>
            <person name="Grzebelus E."/>
            <person name="Grzebelus D."/>
            <person name="Ashrafi H."/>
            <person name="Zheng Z."/>
            <person name="Cheng S."/>
            <person name="Spooner D."/>
            <person name="Van Deynze A."/>
            <person name="Simon P."/>
        </authorList>
    </citation>
    <scope>NUCLEOTIDE SEQUENCE</scope>
    <source>
        <tissue evidence="26">Leaf</tissue>
    </source>
</reference>
<dbReference type="Pfam" id="PF00560">
    <property type="entry name" value="LRR_1"/>
    <property type="match status" value="7"/>
</dbReference>
<evidence type="ECO:0000256" key="2">
    <source>
        <dbReference type="ARBA" id="ARBA00004479"/>
    </source>
</evidence>
<evidence type="ECO:0000256" key="5">
    <source>
        <dbReference type="ARBA" id="ARBA00022475"/>
    </source>
</evidence>
<evidence type="ECO:0000256" key="14">
    <source>
        <dbReference type="ARBA" id="ARBA00022777"/>
    </source>
</evidence>
<dbReference type="InterPro" id="IPR001611">
    <property type="entry name" value="Leu-rich_rpt"/>
</dbReference>
<feature type="signal peptide" evidence="24">
    <location>
        <begin position="1"/>
        <end position="20"/>
    </location>
</feature>
<evidence type="ECO:0000256" key="20">
    <source>
        <dbReference type="ARBA" id="ARBA00047899"/>
    </source>
</evidence>
<comment type="similarity">
    <text evidence="3">Belongs to the protein kinase superfamily. Ser/Thr protein kinase family.</text>
</comment>
<dbReference type="PROSITE" id="PS00108">
    <property type="entry name" value="PROTEIN_KINASE_ST"/>
    <property type="match status" value="1"/>
</dbReference>
<evidence type="ECO:0000256" key="3">
    <source>
        <dbReference type="ARBA" id="ARBA00008684"/>
    </source>
</evidence>
<evidence type="ECO:0000256" key="12">
    <source>
        <dbReference type="ARBA" id="ARBA00022737"/>
    </source>
</evidence>
<dbReference type="SUPFAM" id="SSF56112">
    <property type="entry name" value="Protein kinase-like (PK-like)"/>
    <property type="match status" value="1"/>
</dbReference>
<evidence type="ECO:0000256" key="8">
    <source>
        <dbReference type="ARBA" id="ARBA00022614"/>
    </source>
</evidence>
<dbReference type="InterPro" id="IPR011009">
    <property type="entry name" value="Kinase-like_dom_sf"/>
</dbReference>
<dbReference type="InterPro" id="IPR013210">
    <property type="entry name" value="LRR_N_plant-typ"/>
</dbReference>
<keyword evidence="18" id="KW-0675">Receptor</keyword>
<dbReference type="InterPro" id="IPR032675">
    <property type="entry name" value="LRR_dom_sf"/>
</dbReference>
<proteinExistence type="inferred from homology"/>
<evidence type="ECO:0000256" key="17">
    <source>
        <dbReference type="ARBA" id="ARBA00023136"/>
    </source>
</evidence>
<keyword evidence="5" id="KW-1003">Cell membrane</keyword>
<dbReference type="InterPro" id="IPR008271">
    <property type="entry name" value="Ser/Thr_kinase_AS"/>
</dbReference>
<evidence type="ECO:0000313" key="27">
    <source>
        <dbReference type="Proteomes" id="UP000077755"/>
    </source>
</evidence>
<evidence type="ECO:0000256" key="4">
    <source>
        <dbReference type="ARBA" id="ARBA00012513"/>
    </source>
</evidence>